<dbReference type="SUPFAM" id="SSF56601">
    <property type="entry name" value="beta-lactamase/transpeptidase-like"/>
    <property type="match status" value="1"/>
</dbReference>
<dbReference type="Proteomes" id="UP000230605">
    <property type="component" value="Chromosome 1"/>
</dbReference>
<reference evidence="3 5" key="1">
    <citation type="submission" date="2015-10" db="EMBL/GenBank/DDBJ databases">
        <title>The cercosporin biosynthetic gene cluster was horizontally transferred to several fungal lineages and shown to be expanded in Cercospora beticola based on microsynteny with recipient genomes.</title>
        <authorList>
            <person name="De Jonge R."/>
            <person name="Ebert M.K."/>
            <person name="Suttle J.C."/>
            <person name="Jurick Ii W.M."/>
            <person name="Secor G.A."/>
            <person name="Thomma B.P."/>
            <person name="Van De Peer Y."/>
            <person name="Bolton M.D."/>
        </authorList>
    </citation>
    <scope>NUCLEOTIDE SEQUENCE [LARGE SCALE GENOMIC DNA]</scope>
    <source>
        <strain evidence="3 5">09-40</strain>
    </source>
</reference>
<dbReference type="AlphaFoldDB" id="A0A2G5I8B5"/>
<dbReference type="PANTHER" id="PTHR46825:SF15">
    <property type="entry name" value="BETA-LACTAMASE-RELATED DOMAIN-CONTAINING PROTEIN"/>
    <property type="match status" value="1"/>
</dbReference>
<protein>
    <submittedName>
        <fullName evidence="3">Protein flp</fullName>
    </submittedName>
</protein>
<gene>
    <name evidence="3" type="ORF">CB0940_00505</name>
    <name evidence="4" type="ORF">RHO25_000526</name>
</gene>
<dbReference type="PANTHER" id="PTHR46825">
    <property type="entry name" value="D-ALANYL-D-ALANINE-CARBOXYPEPTIDASE/ENDOPEPTIDASE AMPH"/>
    <property type="match status" value="1"/>
</dbReference>
<dbReference type="Pfam" id="PF00144">
    <property type="entry name" value="Beta-lactamase"/>
    <property type="match status" value="1"/>
</dbReference>
<sequence length="553" mass="62210">MGDSDSEASAIHYEDIRDPKLDELVREVLEEFHSPGLSIAILHNGKVKAKGYGFADLEEKIPVEPETLFCCASTTKSFTSAVAGGLVESPDHPITWQTPLAELIRDDFVLDQRSAGGQWATSHVTIEDALSHRTGLPRHDKTWINGTWSDREVVRSLRFLPMHHELREKWEYSNVPYTAVAHAVETVTGVSFGTLLRDHIFHPLGMLNTTYNLADAQKLSEKNEKARLARAHLWNEASNQYERVSWDDVPPEHGSGGIISNVLDYTRWMQHLMTTPQDHNHVLSKNVVAALRKPRMLVEKKPQRPWIGPEAYCLGLYSQVYRGREILSHTGAIAGYMANMLMVPPTAAEIGQGKSGWAVMLLQNSYSMAYDIIVQHLLDDYLQTPEAERFDTAKHMRQAQKDKEAELKEDAIIKKLFGEKAMSSHVPPSLQVQRFEGVYQHPAYHAYRLSMSKPARGGTEPNTTMEQQSHQEEAGVPLYLTPAGKAYLDVTATLHHVSGDYWWALQCMGPSTWITDEALKVQFVIGADGEVKGMRFQAEPSMPDELAFFLKVE</sequence>
<feature type="domain" description="Beta-lactamase-related" evidence="2">
    <location>
        <begin position="21"/>
        <end position="365"/>
    </location>
</feature>
<evidence type="ECO:0000313" key="3">
    <source>
        <dbReference type="EMBL" id="PIB01020.1"/>
    </source>
</evidence>
<organism evidence="3 5">
    <name type="scientific">Cercospora beticola</name>
    <name type="common">Sugarbeet leaf spot fungus</name>
    <dbReference type="NCBI Taxonomy" id="122368"/>
    <lineage>
        <taxon>Eukaryota</taxon>
        <taxon>Fungi</taxon>
        <taxon>Dikarya</taxon>
        <taxon>Ascomycota</taxon>
        <taxon>Pezizomycotina</taxon>
        <taxon>Dothideomycetes</taxon>
        <taxon>Dothideomycetidae</taxon>
        <taxon>Mycosphaerellales</taxon>
        <taxon>Mycosphaerellaceae</taxon>
        <taxon>Cercospora</taxon>
    </lineage>
</organism>
<accession>A0A2G5I8B5</accession>
<proteinExistence type="inferred from homology"/>
<dbReference type="OrthoDB" id="552049at2759"/>
<dbReference type="Gene3D" id="3.40.710.10">
    <property type="entry name" value="DD-peptidase/beta-lactamase superfamily"/>
    <property type="match status" value="1"/>
</dbReference>
<evidence type="ECO:0000256" key="1">
    <source>
        <dbReference type="ARBA" id="ARBA00038215"/>
    </source>
</evidence>
<name>A0A2G5I8B5_CERBT</name>
<evidence type="ECO:0000313" key="6">
    <source>
        <dbReference type="Proteomes" id="UP001302367"/>
    </source>
</evidence>
<evidence type="ECO:0000313" key="5">
    <source>
        <dbReference type="Proteomes" id="UP000230605"/>
    </source>
</evidence>
<evidence type="ECO:0000259" key="2">
    <source>
        <dbReference type="Pfam" id="PF00144"/>
    </source>
</evidence>
<dbReference type="InterPro" id="IPR050491">
    <property type="entry name" value="AmpC-like"/>
</dbReference>
<dbReference type="EMBL" id="LKMD01000100">
    <property type="protein sequence ID" value="PIB01020.1"/>
    <property type="molecule type" value="Genomic_DNA"/>
</dbReference>
<dbReference type="InterPro" id="IPR012338">
    <property type="entry name" value="Beta-lactam/transpept-like"/>
</dbReference>
<keyword evidence="6" id="KW-1185">Reference proteome</keyword>
<evidence type="ECO:0000313" key="4">
    <source>
        <dbReference type="EMBL" id="WPA95922.1"/>
    </source>
</evidence>
<dbReference type="InterPro" id="IPR001466">
    <property type="entry name" value="Beta-lactam-related"/>
</dbReference>
<reference evidence="4 6" key="2">
    <citation type="submission" date="2023-09" db="EMBL/GenBank/DDBJ databases">
        <title>Complete-Gapless Cercospora beticola genome.</title>
        <authorList>
            <person name="Wyatt N.A."/>
            <person name="Spanner R.E."/>
            <person name="Bolton M.D."/>
        </authorList>
    </citation>
    <scope>NUCLEOTIDE SEQUENCE [LARGE SCALE GENOMIC DNA]</scope>
    <source>
        <strain evidence="4">Cb09-40</strain>
    </source>
</reference>
<comment type="similarity">
    <text evidence="1">Belongs to the peptidase S12 family.</text>
</comment>
<dbReference type="Proteomes" id="UP001302367">
    <property type="component" value="Chromosome 1"/>
</dbReference>
<dbReference type="EMBL" id="CP134184">
    <property type="protein sequence ID" value="WPA95922.1"/>
    <property type="molecule type" value="Genomic_DNA"/>
</dbReference>